<dbReference type="Proteomes" id="UP000472270">
    <property type="component" value="Unassembled WGS sequence"/>
</dbReference>
<accession>A0A673GXZ9</accession>
<proteinExistence type="predicted"/>
<name>A0A673GXZ9_9TELE</name>
<organism evidence="1 2">
    <name type="scientific">Sinocyclocheilus rhinocerous</name>
    <dbReference type="NCBI Taxonomy" id="307959"/>
    <lineage>
        <taxon>Eukaryota</taxon>
        <taxon>Metazoa</taxon>
        <taxon>Chordata</taxon>
        <taxon>Craniata</taxon>
        <taxon>Vertebrata</taxon>
        <taxon>Euteleostomi</taxon>
        <taxon>Actinopterygii</taxon>
        <taxon>Neopterygii</taxon>
        <taxon>Teleostei</taxon>
        <taxon>Ostariophysi</taxon>
        <taxon>Cypriniformes</taxon>
        <taxon>Cyprinidae</taxon>
        <taxon>Cyprininae</taxon>
        <taxon>Sinocyclocheilus</taxon>
    </lineage>
</organism>
<keyword evidence="2" id="KW-1185">Reference proteome</keyword>
<dbReference type="Ensembl" id="ENSSRHT00000018927.1">
    <property type="protein sequence ID" value="ENSSRHP00000018348.1"/>
    <property type="gene ID" value="ENSSRHG00000009952.1"/>
</dbReference>
<reference evidence="1" key="1">
    <citation type="submission" date="2025-08" db="UniProtKB">
        <authorList>
            <consortium name="Ensembl"/>
        </authorList>
    </citation>
    <scope>IDENTIFICATION</scope>
</reference>
<sequence length="53" mass="6153">MSESLELDSASVEERMTASLATRSSPCRISTTVWLLTWRRSCAHWRRPTLIWS</sequence>
<protein>
    <submittedName>
        <fullName evidence="1">Uncharacterized protein</fullName>
    </submittedName>
</protein>
<evidence type="ECO:0000313" key="1">
    <source>
        <dbReference type="Ensembl" id="ENSSRHP00000018348.1"/>
    </source>
</evidence>
<reference evidence="1" key="2">
    <citation type="submission" date="2025-09" db="UniProtKB">
        <authorList>
            <consortium name="Ensembl"/>
        </authorList>
    </citation>
    <scope>IDENTIFICATION</scope>
</reference>
<dbReference type="AlphaFoldDB" id="A0A673GXZ9"/>
<evidence type="ECO:0000313" key="2">
    <source>
        <dbReference type="Proteomes" id="UP000472270"/>
    </source>
</evidence>